<dbReference type="AlphaFoldDB" id="A0AAV1R4P7"/>
<sequence length="72" mass="8283">MCEIANEIIDTLIDSNLYSVVELVEEFVEHGKDIDRVSKQYGLVLLERDNLDSTSHRIFQYTRSVVMKHGLG</sequence>
<comment type="caution">
    <text evidence="1">The sequence shown here is derived from an EMBL/GenBank/DDBJ whole genome shotgun (WGS) entry which is preliminary data.</text>
</comment>
<proteinExistence type="predicted"/>
<evidence type="ECO:0000313" key="1">
    <source>
        <dbReference type="EMBL" id="CAK7328888.1"/>
    </source>
</evidence>
<organism evidence="1 2">
    <name type="scientific">Dovyalis caffra</name>
    <dbReference type="NCBI Taxonomy" id="77055"/>
    <lineage>
        <taxon>Eukaryota</taxon>
        <taxon>Viridiplantae</taxon>
        <taxon>Streptophyta</taxon>
        <taxon>Embryophyta</taxon>
        <taxon>Tracheophyta</taxon>
        <taxon>Spermatophyta</taxon>
        <taxon>Magnoliopsida</taxon>
        <taxon>eudicotyledons</taxon>
        <taxon>Gunneridae</taxon>
        <taxon>Pentapetalae</taxon>
        <taxon>rosids</taxon>
        <taxon>fabids</taxon>
        <taxon>Malpighiales</taxon>
        <taxon>Salicaceae</taxon>
        <taxon>Flacourtieae</taxon>
        <taxon>Dovyalis</taxon>
    </lineage>
</organism>
<accession>A0AAV1R4P7</accession>
<dbReference type="Proteomes" id="UP001314170">
    <property type="component" value="Unassembled WGS sequence"/>
</dbReference>
<protein>
    <submittedName>
        <fullName evidence="1">Uncharacterized protein</fullName>
    </submittedName>
</protein>
<evidence type="ECO:0000313" key="2">
    <source>
        <dbReference type="Proteomes" id="UP001314170"/>
    </source>
</evidence>
<feature type="non-terminal residue" evidence="1">
    <location>
        <position position="72"/>
    </location>
</feature>
<keyword evidence="2" id="KW-1185">Reference proteome</keyword>
<name>A0AAV1R4P7_9ROSI</name>
<dbReference type="EMBL" id="CAWUPB010000905">
    <property type="protein sequence ID" value="CAK7328888.1"/>
    <property type="molecule type" value="Genomic_DNA"/>
</dbReference>
<reference evidence="1 2" key="1">
    <citation type="submission" date="2024-01" db="EMBL/GenBank/DDBJ databases">
        <authorList>
            <person name="Waweru B."/>
        </authorList>
    </citation>
    <scope>NUCLEOTIDE SEQUENCE [LARGE SCALE GENOMIC DNA]</scope>
</reference>
<gene>
    <name evidence="1" type="ORF">DCAF_LOCUS6631</name>
</gene>